<evidence type="ECO:0000256" key="2">
    <source>
        <dbReference type="ARBA" id="ARBA00022676"/>
    </source>
</evidence>
<evidence type="ECO:0000259" key="5">
    <source>
        <dbReference type="PROSITE" id="PS51677"/>
    </source>
</evidence>
<dbReference type="RefSeq" id="WP_310313897.1">
    <property type="nucleotide sequence ID" value="NZ_BAAAXB010000001.1"/>
</dbReference>
<accession>A0ABU1Q7A5</accession>
<dbReference type="Gene3D" id="3.20.20.370">
    <property type="entry name" value="Glycoside hydrolase/deacetylase"/>
    <property type="match status" value="1"/>
</dbReference>
<dbReference type="Pfam" id="PF13641">
    <property type="entry name" value="Glyco_tranf_2_3"/>
    <property type="match status" value="1"/>
</dbReference>
<gene>
    <name evidence="6" type="ORF">J2S66_007154</name>
</gene>
<dbReference type="InterPro" id="IPR002509">
    <property type="entry name" value="NODB_dom"/>
</dbReference>
<dbReference type="Pfam" id="PF01522">
    <property type="entry name" value="Polysacc_deac_1"/>
    <property type="match status" value="1"/>
</dbReference>
<keyword evidence="3" id="KW-0808">Transferase</keyword>
<name>A0ABU1Q7A5_9PSEU</name>
<keyword evidence="4" id="KW-0472">Membrane</keyword>
<dbReference type="EMBL" id="JAVDSG010000001">
    <property type="protein sequence ID" value="MDR6598770.1"/>
    <property type="molecule type" value="Genomic_DNA"/>
</dbReference>
<keyword evidence="2" id="KW-0328">Glycosyltransferase</keyword>
<evidence type="ECO:0000256" key="4">
    <source>
        <dbReference type="SAM" id="Phobius"/>
    </source>
</evidence>
<comment type="similarity">
    <text evidence="1">Belongs to the glycosyltransferase 2 family.</text>
</comment>
<evidence type="ECO:0000313" key="6">
    <source>
        <dbReference type="EMBL" id="MDR6598770.1"/>
    </source>
</evidence>
<feature type="transmembrane region" description="Helical" evidence="4">
    <location>
        <begin position="222"/>
        <end position="244"/>
    </location>
</feature>
<dbReference type="InterPro" id="IPR029044">
    <property type="entry name" value="Nucleotide-diphossugar_trans"/>
</dbReference>
<reference evidence="6 7" key="1">
    <citation type="submission" date="2023-07" db="EMBL/GenBank/DDBJ databases">
        <title>Sequencing the genomes of 1000 actinobacteria strains.</title>
        <authorList>
            <person name="Klenk H.-P."/>
        </authorList>
    </citation>
    <scope>NUCLEOTIDE SEQUENCE [LARGE SCALE GENOMIC DNA]</scope>
    <source>
        <strain evidence="6 7">DSM 43749</strain>
    </source>
</reference>
<dbReference type="CDD" id="cd06423">
    <property type="entry name" value="CESA_like"/>
    <property type="match status" value="1"/>
</dbReference>
<evidence type="ECO:0000256" key="3">
    <source>
        <dbReference type="ARBA" id="ARBA00022679"/>
    </source>
</evidence>
<keyword evidence="4" id="KW-0812">Transmembrane</keyword>
<dbReference type="InterPro" id="IPR011330">
    <property type="entry name" value="Glyco_hydro/deAcase_b/a-brl"/>
</dbReference>
<organism evidence="6 7">
    <name type="scientific">Saccharothrix longispora</name>
    <dbReference type="NCBI Taxonomy" id="33920"/>
    <lineage>
        <taxon>Bacteria</taxon>
        <taxon>Bacillati</taxon>
        <taxon>Actinomycetota</taxon>
        <taxon>Actinomycetes</taxon>
        <taxon>Pseudonocardiales</taxon>
        <taxon>Pseudonocardiaceae</taxon>
        <taxon>Saccharothrix</taxon>
    </lineage>
</organism>
<protein>
    <submittedName>
        <fullName evidence="6">Glycosyltransferase involved in cell wall biosynthesis/peptidoglycan/xylan/chitin deacetylase (PgdA/CDA1 family)</fullName>
    </submittedName>
</protein>
<evidence type="ECO:0000256" key="1">
    <source>
        <dbReference type="ARBA" id="ARBA00006739"/>
    </source>
</evidence>
<sequence>MRTHWVSLVVGLGFLMGALSFHAYATARVADPERVHVAAEEVADGTAALVFHGGPHPRWTPRLLDALAARDVRATFFLVGAHVNEHPELVRRMVRDGHEVGVSSFREGEHDGLGTAFARTALAAAADVHSGLSEPEPDTPDLHRYDPLPVVADVLPNAHRVVRLHVSSVTPAVVDLLVDALPDRRFTTLTDATGRGPALDDASPAEEVTGHALSWSQHHGDVLALVLGLVCAVVAVLATLRTVLQLGLAHTARRLHRETAVAPHAPPVSVVVPAYNEVANIVAAVSSIAASEHPAGVEVVVVDDGSTDGTADVVRALDLANVRVVSQPNGGKFAALNAGIALARHDALVLVDGDTVFERDTVSKVVRPLGGTGVGAVSGNVKVANRGGLLGRWQHLEYTAGSNLDRQILNALECIPTIPGAIGAFRREALDEVGGISADTLAEDTDVTMAITRAGWRVVYEPAARAWTEVPTGASGLYKQRYRWSYGTFQSMWKHRTALCERGRMGRFGLLYLLLFHVVLPALAPALDVYVLYGAFVADAPWALVVWGVFLVVQTAGAGYALRLDGESLAPLWVFPLQQVAYRQLTYVVVIKSLVTALNGTPLAWQTARRSGLAKVAAR</sequence>
<keyword evidence="7" id="KW-1185">Reference proteome</keyword>
<dbReference type="CDD" id="cd10917">
    <property type="entry name" value="CE4_NodB_like_6s_7s"/>
    <property type="match status" value="1"/>
</dbReference>
<feature type="transmembrane region" description="Helical" evidence="4">
    <location>
        <begin position="542"/>
        <end position="562"/>
    </location>
</feature>
<dbReference type="SUPFAM" id="SSF88713">
    <property type="entry name" value="Glycoside hydrolase/deacetylase"/>
    <property type="match status" value="1"/>
</dbReference>
<dbReference type="PROSITE" id="PS51677">
    <property type="entry name" value="NODB"/>
    <property type="match status" value="1"/>
</dbReference>
<proteinExistence type="inferred from homology"/>
<dbReference type="Proteomes" id="UP001268819">
    <property type="component" value="Unassembled WGS sequence"/>
</dbReference>
<dbReference type="Gene3D" id="3.90.550.10">
    <property type="entry name" value="Spore Coat Polysaccharide Biosynthesis Protein SpsA, Chain A"/>
    <property type="match status" value="1"/>
</dbReference>
<dbReference type="PANTHER" id="PTHR43630">
    <property type="entry name" value="POLY-BETA-1,6-N-ACETYL-D-GLUCOSAMINE SYNTHASE"/>
    <property type="match status" value="1"/>
</dbReference>
<dbReference type="SUPFAM" id="SSF53448">
    <property type="entry name" value="Nucleotide-diphospho-sugar transferases"/>
    <property type="match status" value="1"/>
</dbReference>
<dbReference type="PANTHER" id="PTHR43630:SF1">
    <property type="entry name" value="POLY-BETA-1,6-N-ACETYL-D-GLUCOSAMINE SYNTHASE"/>
    <property type="match status" value="1"/>
</dbReference>
<feature type="transmembrane region" description="Helical" evidence="4">
    <location>
        <begin position="510"/>
        <end position="536"/>
    </location>
</feature>
<feature type="domain" description="NodB homology" evidence="5">
    <location>
        <begin position="45"/>
        <end position="121"/>
    </location>
</feature>
<comment type="caution">
    <text evidence="6">The sequence shown here is derived from an EMBL/GenBank/DDBJ whole genome shotgun (WGS) entry which is preliminary data.</text>
</comment>
<keyword evidence="4" id="KW-1133">Transmembrane helix</keyword>
<evidence type="ECO:0000313" key="7">
    <source>
        <dbReference type="Proteomes" id="UP001268819"/>
    </source>
</evidence>